<dbReference type="GO" id="GO:0004132">
    <property type="term" value="F:dCMP deaminase activity"/>
    <property type="evidence" value="ECO:0007669"/>
    <property type="project" value="TreeGrafter"/>
</dbReference>
<dbReference type="SUPFAM" id="SSF53927">
    <property type="entry name" value="Cytidine deaminase-like"/>
    <property type="match status" value="1"/>
</dbReference>
<proteinExistence type="inferred from homology"/>
<keyword evidence="5" id="KW-0862">Zinc</keyword>
<dbReference type="InterPro" id="IPR035105">
    <property type="entry name" value="Deoxycytidylate_deaminase_dom"/>
</dbReference>
<dbReference type="GO" id="GO:0008270">
    <property type="term" value="F:zinc ion binding"/>
    <property type="evidence" value="ECO:0007669"/>
    <property type="project" value="InterPro"/>
</dbReference>
<evidence type="ECO:0000256" key="4">
    <source>
        <dbReference type="ARBA" id="ARBA00022801"/>
    </source>
</evidence>
<dbReference type="GO" id="GO:0005737">
    <property type="term" value="C:cytoplasm"/>
    <property type="evidence" value="ECO:0007669"/>
    <property type="project" value="TreeGrafter"/>
</dbReference>
<dbReference type="Proteomes" id="UP000315439">
    <property type="component" value="Unassembled WGS sequence"/>
</dbReference>
<dbReference type="NCBIfam" id="NF041025">
    <property type="entry name" value="antiphage_deaminase"/>
    <property type="match status" value="1"/>
</dbReference>
<dbReference type="InterPro" id="IPR016192">
    <property type="entry name" value="APOBEC/CMP_deaminase_Zn-bd"/>
</dbReference>
<comment type="similarity">
    <text evidence="2">Belongs to the cytidine and deoxycytidylate deaminase family.</text>
</comment>
<dbReference type="InterPro" id="IPR002125">
    <property type="entry name" value="CMP_dCMP_dom"/>
</dbReference>
<name>A0A545UH10_9GAMM</name>
<dbReference type="PROSITE" id="PS00903">
    <property type="entry name" value="CYT_DCMP_DEAMINASES_1"/>
    <property type="match status" value="1"/>
</dbReference>
<dbReference type="InterPro" id="IPR015517">
    <property type="entry name" value="dCMP_deaminase-rel"/>
</dbReference>
<keyword evidence="8" id="KW-1185">Reference proteome</keyword>
<evidence type="ECO:0000259" key="6">
    <source>
        <dbReference type="PROSITE" id="PS51747"/>
    </source>
</evidence>
<keyword evidence="4" id="KW-0378">Hydrolase</keyword>
<dbReference type="PROSITE" id="PS51747">
    <property type="entry name" value="CYT_DCMP_DEAMINASES_2"/>
    <property type="match status" value="1"/>
</dbReference>
<accession>A0A545UH10</accession>
<gene>
    <name evidence="7" type="ORF">FLL46_04010</name>
</gene>
<dbReference type="PANTHER" id="PTHR11086:SF18">
    <property type="entry name" value="DEOXYCYTIDYLATE DEAMINASE"/>
    <property type="match status" value="1"/>
</dbReference>
<evidence type="ECO:0000256" key="1">
    <source>
        <dbReference type="ARBA" id="ARBA00001947"/>
    </source>
</evidence>
<evidence type="ECO:0000256" key="3">
    <source>
        <dbReference type="ARBA" id="ARBA00022723"/>
    </source>
</evidence>
<evidence type="ECO:0000313" key="7">
    <source>
        <dbReference type="EMBL" id="TQV88703.1"/>
    </source>
</evidence>
<comment type="caution">
    <text evidence="7">The sequence shown here is derived from an EMBL/GenBank/DDBJ whole genome shotgun (WGS) entry which is preliminary data.</text>
</comment>
<dbReference type="Gene3D" id="3.40.50.300">
    <property type="entry name" value="P-loop containing nucleotide triphosphate hydrolases"/>
    <property type="match status" value="1"/>
</dbReference>
<evidence type="ECO:0000256" key="2">
    <source>
        <dbReference type="ARBA" id="ARBA00006576"/>
    </source>
</evidence>
<sequence length="518" mass="58718">MSNPSSKVAKINSPIIASEIVNNPTKDIKDRKSQELVIGLCGAVGSGLKCLKESLTTQLESHGYIVEHIRLSDLIIEFQEAKPKGELKALNGFERYKKLQDLGDQLRLNNRSSILAELAINKIIFLREKRFGHTRAENDDGPLRIKEKMAYIIDQVKHPGEIEILNEIYRNNFYLVGLLRTEDERRKNLKDEQMSETQIGILIERDRKASEKHGQQVQDSLHKADYFIRNIDIAEKITKSVERFIKLIHGTNHITPSKDETGMYTAYSASLRSACLSRQVGAAITDENGTVISTGCNDVPRYSGGLYNSDVSEDKRCFNHGRRCHNDKHKKLLELEIQTILNNYKVNNAKEIAASIINESKAKALIEYSRAIHAEMDAITSISRSTGSSTVGKILYCTTYPCHICARHIVAAGIERVVYIEPYEKSLALQLHGDSICHPENQTKDPKVLLENFEGVSPLRYKNFFGFNKKRKDENGEAISYIVVDSAHVDPQYLDSYLKYELKIVKELKSEFPDYIPD</sequence>
<protein>
    <submittedName>
        <fullName evidence="7">dCMP deaminase family protein</fullName>
    </submittedName>
</protein>
<dbReference type="InterPro" id="IPR027417">
    <property type="entry name" value="P-loop_NTPase"/>
</dbReference>
<comment type="cofactor">
    <cofactor evidence="1">
        <name>Zn(2+)</name>
        <dbReference type="ChEBI" id="CHEBI:29105"/>
    </cofactor>
</comment>
<dbReference type="EMBL" id="VIKS01000003">
    <property type="protein sequence ID" value="TQV88703.1"/>
    <property type="molecule type" value="Genomic_DNA"/>
</dbReference>
<dbReference type="Pfam" id="PF00383">
    <property type="entry name" value="dCMP_cyt_deam_1"/>
    <property type="match status" value="1"/>
</dbReference>
<dbReference type="RefSeq" id="WP_142892155.1">
    <property type="nucleotide sequence ID" value="NZ_ML660161.1"/>
</dbReference>
<keyword evidence="3" id="KW-0479">Metal-binding</keyword>
<feature type="domain" description="CMP/dCMP-type deaminase" evidence="6">
    <location>
        <begin position="257"/>
        <end position="430"/>
    </location>
</feature>
<evidence type="ECO:0000313" key="8">
    <source>
        <dbReference type="Proteomes" id="UP000315439"/>
    </source>
</evidence>
<organism evidence="7 8">
    <name type="scientific">Aliikangiella coralliicola</name>
    <dbReference type="NCBI Taxonomy" id="2592383"/>
    <lineage>
        <taxon>Bacteria</taxon>
        <taxon>Pseudomonadati</taxon>
        <taxon>Pseudomonadota</taxon>
        <taxon>Gammaproteobacteria</taxon>
        <taxon>Oceanospirillales</taxon>
        <taxon>Pleioneaceae</taxon>
        <taxon>Aliikangiella</taxon>
    </lineage>
</organism>
<dbReference type="InterPro" id="IPR016193">
    <property type="entry name" value="Cytidine_deaminase-like"/>
</dbReference>
<dbReference type="AlphaFoldDB" id="A0A545UH10"/>
<dbReference type="PANTHER" id="PTHR11086">
    <property type="entry name" value="DEOXYCYTIDYLATE DEAMINASE-RELATED"/>
    <property type="match status" value="1"/>
</dbReference>
<dbReference type="Gene3D" id="3.40.140.10">
    <property type="entry name" value="Cytidine Deaminase, domain 2"/>
    <property type="match status" value="1"/>
</dbReference>
<reference evidence="7 8" key="1">
    <citation type="submission" date="2019-07" db="EMBL/GenBank/DDBJ databases">
        <title>Draft genome for Aliikangiella sp. M105.</title>
        <authorList>
            <person name="Wang G."/>
        </authorList>
    </citation>
    <scope>NUCLEOTIDE SEQUENCE [LARGE SCALE GENOMIC DNA]</scope>
    <source>
        <strain evidence="7 8">M105</strain>
    </source>
</reference>
<dbReference type="OrthoDB" id="9788517at2"/>
<evidence type="ECO:0000256" key="5">
    <source>
        <dbReference type="ARBA" id="ARBA00022833"/>
    </source>
</evidence>
<dbReference type="CDD" id="cd01286">
    <property type="entry name" value="deoxycytidylate_deaminase"/>
    <property type="match status" value="1"/>
</dbReference>